<dbReference type="Pfam" id="PF13714">
    <property type="entry name" value="PEP_mutase"/>
    <property type="match status" value="1"/>
</dbReference>
<evidence type="ECO:0000313" key="1">
    <source>
        <dbReference type="EMBL" id="GMK58862.1"/>
    </source>
</evidence>
<dbReference type="AlphaFoldDB" id="A0AAD3TXS7"/>
<reference evidence="1" key="2">
    <citation type="submission" date="2023-06" db="EMBL/GenBank/DDBJ databases">
        <authorList>
            <person name="Kobayashi Y."/>
            <person name="Kayamori A."/>
            <person name="Aoki K."/>
            <person name="Shiwa Y."/>
            <person name="Fujita N."/>
            <person name="Sugita T."/>
            <person name="Iwasaki W."/>
            <person name="Tanaka N."/>
            <person name="Takashima M."/>
        </authorList>
    </citation>
    <scope>NUCLEOTIDE SEQUENCE</scope>
    <source>
        <strain evidence="1">HIS016</strain>
    </source>
</reference>
<dbReference type="SUPFAM" id="SSF51621">
    <property type="entry name" value="Phosphoenolpyruvate/pyruvate domain"/>
    <property type="match status" value="1"/>
</dbReference>
<name>A0AAD3TXS7_9TREE</name>
<sequence>MTFPDAAIIAARRARALHESGCFRHLPRLYLASVGFKALAPTSVGYAWSRGQEDSTLTLDDTLAHLRDLVASSDLPVGGTRDFDLEDVEKLGVRRVSIGGGFAAVAWGDVARRGQLCWSGRRRERRRSQQAHARLEPGADRAV</sequence>
<evidence type="ECO:0000313" key="2">
    <source>
        <dbReference type="Proteomes" id="UP001222932"/>
    </source>
</evidence>
<reference evidence="1" key="1">
    <citation type="journal article" date="2023" name="BMC Genomics">
        <title>Chromosome-level genome assemblies of Cutaneotrichosporon spp. (Trichosporonales, Basidiomycota) reveal imbalanced evolution between nucleotide sequences and chromosome synteny.</title>
        <authorList>
            <person name="Kobayashi Y."/>
            <person name="Kayamori A."/>
            <person name="Aoki K."/>
            <person name="Shiwa Y."/>
            <person name="Matsutani M."/>
            <person name="Fujita N."/>
            <person name="Sugita T."/>
            <person name="Iwasaki W."/>
            <person name="Tanaka N."/>
            <person name="Takashima M."/>
        </authorList>
    </citation>
    <scope>NUCLEOTIDE SEQUENCE</scope>
    <source>
        <strain evidence="1">HIS016</strain>
    </source>
</reference>
<dbReference type="Gene3D" id="3.20.20.60">
    <property type="entry name" value="Phosphoenolpyruvate-binding domains"/>
    <property type="match status" value="1"/>
</dbReference>
<organism evidence="1 2">
    <name type="scientific">Cutaneotrichosporon spelunceum</name>
    <dbReference type="NCBI Taxonomy" id="1672016"/>
    <lineage>
        <taxon>Eukaryota</taxon>
        <taxon>Fungi</taxon>
        <taxon>Dikarya</taxon>
        <taxon>Basidiomycota</taxon>
        <taxon>Agaricomycotina</taxon>
        <taxon>Tremellomycetes</taxon>
        <taxon>Trichosporonales</taxon>
        <taxon>Trichosporonaceae</taxon>
        <taxon>Cutaneotrichosporon</taxon>
    </lineage>
</organism>
<dbReference type="GO" id="GO:0003824">
    <property type="term" value="F:catalytic activity"/>
    <property type="evidence" value="ECO:0007669"/>
    <property type="project" value="InterPro"/>
</dbReference>
<dbReference type="InterPro" id="IPR040442">
    <property type="entry name" value="Pyrv_kinase-like_dom_sf"/>
</dbReference>
<dbReference type="EMBL" id="BTCM01000006">
    <property type="protein sequence ID" value="GMK58862.1"/>
    <property type="molecule type" value="Genomic_DNA"/>
</dbReference>
<dbReference type="Proteomes" id="UP001222932">
    <property type="component" value="Unassembled WGS sequence"/>
</dbReference>
<comment type="caution">
    <text evidence="1">The sequence shown here is derived from an EMBL/GenBank/DDBJ whole genome shotgun (WGS) entry which is preliminary data.</text>
</comment>
<proteinExistence type="predicted"/>
<protein>
    <submittedName>
        <fullName evidence="1">Uncharacterized protein</fullName>
    </submittedName>
</protein>
<accession>A0AAD3TXS7</accession>
<keyword evidence="2" id="KW-1185">Reference proteome</keyword>
<gene>
    <name evidence="1" type="ORF">CspeluHIS016_0603040</name>
</gene>
<dbReference type="InterPro" id="IPR015813">
    <property type="entry name" value="Pyrv/PenolPyrv_kinase-like_dom"/>
</dbReference>